<evidence type="ECO:0000313" key="2">
    <source>
        <dbReference type="EMBL" id="MCK9689219.1"/>
    </source>
</evidence>
<name>A0A9X1YMV8_9BURK</name>
<reference evidence="2" key="1">
    <citation type="submission" date="2021-11" db="EMBL/GenBank/DDBJ databases">
        <title>BS-T2-15 a new species belonging to the Comamonadaceae family isolated from the soil of a French oak forest.</title>
        <authorList>
            <person name="Mieszkin S."/>
            <person name="Alain K."/>
        </authorList>
    </citation>
    <scope>NUCLEOTIDE SEQUENCE</scope>
    <source>
        <strain evidence="2">BS-T2-15</strain>
    </source>
</reference>
<keyword evidence="3" id="KW-1185">Reference proteome</keyword>
<evidence type="ECO:0000256" key="1">
    <source>
        <dbReference type="SAM" id="Phobius"/>
    </source>
</evidence>
<proteinExistence type="predicted"/>
<evidence type="ECO:0000313" key="3">
    <source>
        <dbReference type="Proteomes" id="UP001139353"/>
    </source>
</evidence>
<gene>
    <name evidence="2" type="ORF">LPC04_26175</name>
</gene>
<feature type="transmembrane region" description="Helical" evidence="1">
    <location>
        <begin position="39"/>
        <end position="59"/>
    </location>
</feature>
<accession>A0A9X1YMV8</accession>
<protein>
    <submittedName>
        <fullName evidence="2">Uncharacterized protein</fullName>
    </submittedName>
</protein>
<comment type="caution">
    <text evidence="2">The sequence shown here is derived from an EMBL/GenBank/DDBJ whole genome shotgun (WGS) entry which is preliminary data.</text>
</comment>
<dbReference type="RefSeq" id="WP_275685265.1">
    <property type="nucleotide sequence ID" value="NZ_JAJLJH010000012.1"/>
</dbReference>
<organism evidence="2 3">
    <name type="scientific">Scleromatobacter humisilvae</name>
    <dbReference type="NCBI Taxonomy" id="2897159"/>
    <lineage>
        <taxon>Bacteria</taxon>
        <taxon>Pseudomonadati</taxon>
        <taxon>Pseudomonadota</taxon>
        <taxon>Betaproteobacteria</taxon>
        <taxon>Burkholderiales</taxon>
        <taxon>Sphaerotilaceae</taxon>
        <taxon>Scleromatobacter</taxon>
    </lineage>
</organism>
<keyword evidence="1" id="KW-0472">Membrane</keyword>
<dbReference type="Proteomes" id="UP001139353">
    <property type="component" value="Unassembled WGS sequence"/>
</dbReference>
<keyword evidence="1" id="KW-0812">Transmembrane</keyword>
<feature type="transmembrane region" description="Helical" evidence="1">
    <location>
        <begin position="12"/>
        <end position="33"/>
    </location>
</feature>
<dbReference type="AlphaFoldDB" id="A0A9X1YMV8"/>
<keyword evidence="1" id="KW-1133">Transmembrane helix</keyword>
<dbReference type="EMBL" id="JAJLJH010000012">
    <property type="protein sequence ID" value="MCK9689219.1"/>
    <property type="molecule type" value="Genomic_DNA"/>
</dbReference>
<sequence>MSNDTYLDRHALLKRAVTGALYVLAFVAASAYWLLPLRYFLLAALALAVIYAIAGWAGVDLRLWRSASSE</sequence>